<name>A0A556MQ96_9FLAO</name>
<evidence type="ECO:0000313" key="3">
    <source>
        <dbReference type="Proteomes" id="UP000316008"/>
    </source>
</evidence>
<dbReference type="RefSeq" id="WP_144333553.1">
    <property type="nucleotide sequence ID" value="NZ_VLPL01000006.1"/>
</dbReference>
<accession>A0A556MQ96</accession>
<keyword evidence="1" id="KW-0732">Signal</keyword>
<keyword evidence="3" id="KW-1185">Reference proteome</keyword>
<dbReference type="EMBL" id="VLPL01000006">
    <property type="protein sequence ID" value="TSJ41919.1"/>
    <property type="molecule type" value="Genomic_DNA"/>
</dbReference>
<evidence type="ECO:0000256" key="1">
    <source>
        <dbReference type="SAM" id="SignalP"/>
    </source>
</evidence>
<dbReference type="AlphaFoldDB" id="A0A556MQ96"/>
<gene>
    <name evidence="2" type="ORF">FO442_12565</name>
</gene>
<reference evidence="2 3" key="1">
    <citation type="submission" date="2019-07" db="EMBL/GenBank/DDBJ databases">
        <authorList>
            <person name="Huq M.A."/>
        </authorList>
    </citation>
    <scope>NUCLEOTIDE SEQUENCE [LARGE SCALE GENOMIC DNA]</scope>
    <source>
        <strain evidence="2 3">MAH-3</strain>
    </source>
</reference>
<organism evidence="2 3">
    <name type="scientific">Fluviicola chungangensis</name>
    <dbReference type="NCBI Taxonomy" id="2597671"/>
    <lineage>
        <taxon>Bacteria</taxon>
        <taxon>Pseudomonadati</taxon>
        <taxon>Bacteroidota</taxon>
        <taxon>Flavobacteriia</taxon>
        <taxon>Flavobacteriales</taxon>
        <taxon>Crocinitomicaceae</taxon>
        <taxon>Fluviicola</taxon>
    </lineage>
</organism>
<feature type="chain" id="PRO_5021983978" evidence="1">
    <location>
        <begin position="20"/>
        <end position="237"/>
    </location>
</feature>
<protein>
    <submittedName>
        <fullName evidence="2">Uncharacterized protein</fullName>
    </submittedName>
</protein>
<dbReference type="Proteomes" id="UP000316008">
    <property type="component" value="Unassembled WGS sequence"/>
</dbReference>
<proteinExistence type="predicted"/>
<dbReference type="OrthoDB" id="9553354at2"/>
<evidence type="ECO:0000313" key="2">
    <source>
        <dbReference type="EMBL" id="TSJ41919.1"/>
    </source>
</evidence>
<sequence length="237" mass="26610">MKKILVLLFILNSVNYSNAQIENDKWNITGELMLPAGMGNKMFKNYLNGLIYAHPKIQYKPFKHWYVAFGPKYMYYKVNQFRIPFEPGVSNDSVSNHQKVYSMTGGMHVLGGDVELGWTSWVGPRLGLELGVRGGIAQHWFTTSGTKAYGKQNVVAAYVEPVFSIVLASDEAVAYRWIVGYNFTGYQFTGSRIGSTSSGGYTEKDLKAPTQSIFVGFAISLYFNNKRSDVFLDEPSE</sequence>
<comment type="caution">
    <text evidence="2">The sequence shown here is derived from an EMBL/GenBank/DDBJ whole genome shotgun (WGS) entry which is preliminary data.</text>
</comment>
<feature type="signal peptide" evidence="1">
    <location>
        <begin position="1"/>
        <end position="19"/>
    </location>
</feature>